<evidence type="ECO:0000313" key="1">
    <source>
        <dbReference type="EMBL" id="QAR33499.1"/>
    </source>
</evidence>
<protein>
    <submittedName>
        <fullName evidence="1">Antitoxin</fullName>
    </submittedName>
</protein>
<dbReference type="NCBIfam" id="NF040493">
    <property type="entry name" value="TA_anti_VapB"/>
    <property type="match status" value="1"/>
</dbReference>
<dbReference type="AlphaFoldDB" id="A0A3R5V1R7"/>
<dbReference type="Gene3D" id="2.10.260.10">
    <property type="match status" value="1"/>
</dbReference>
<dbReference type="EMBL" id="CP035108">
    <property type="protein sequence ID" value="QAR33499.1"/>
    <property type="molecule type" value="Genomic_DNA"/>
</dbReference>
<dbReference type="InterPro" id="IPR051734">
    <property type="entry name" value="VapB_TA_antitoxins"/>
</dbReference>
<gene>
    <name evidence="1" type="ORF">EP073_08810</name>
</gene>
<evidence type="ECO:0000313" key="2">
    <source>
        <dbReference type="Proteomes" id="UP000287502"/>
    </source>
</evidence>
<sequence>MSYAKVFKSGNSQAVRLPKEYSFDVDKVRIKKIGNMIILVSEGDVWENFRLSLDMFDGSFMNERNQPEIQEREVF</sequence>
<dbReference type="Proteomes" id="UP000287502">
    <property type="component" value="Chromosome"/>
</dbReference>
<dbReference type="SUPFAM" id="SSF89447">
    <property type="entry name" value="AbrB/MazE/MraZ-like"/>
    <property type="match status" value="1"/>
</dbReference>
<keyword evidence="2" id="KW-1185">Reference proteome</keyword>
<dbReference type="OrthoDB" id="9810009at2"/>
<dbReference type="PANTHER" id="PTHR37550">
    <property type="entry name" value="ANTITOXIN VAPB1"/>
    <property type="match status" value="1"/>
</dbReference>
<dbReference type="InterPro" id="IPR037914">
    <property type="entry name" value="SpoVT-AbrB_sf"/>
</dbReference>
<dbReference type="RefSeq" id="WP_128466785.1">
    <property type="nucleotide sequence ID" value="NZ_CP035108.1"/>
</dbReference>
<organism evidence="1 2">
    <name type="scientific">Geovibrio thiophilus</name>
    <dbReference type="NCBI Taxonomy" id="139438"/>
    <lineage>
        <taxon>Bacteria</taxon>
        <taxon>Pseudomonadati</taxon>
        <taxon>Deferribacterota</taxon>
        <taxon>Deferribacteres</taxon>
        <taxon>Deferribacterales</taxon>
        <taxon>Geovibrionaceae</taxon>
        <taxon>Geovibrio</taxon>
    </lineage>
</organism>
<name>A0A3R5V1R7_9BACT</name>
<dbReference type="PANTHER" id="PTHR37550:SF3">
    <property type="entry name" value="ANTITOXIN VAPB1"/>
    <property type="match status" value="1"/>
</dbReference>
<accession>A0A3R5V1R7</accession>
<proteinExistence type="predicted"/>
<reference evidence="1 2" key="1">
    <citation type="submission" date="2019-01" db="EMBL/GenBank/DDBJ databases">
        <title>Geovibrio thiophilus DSM 11263, complete genome.</title>
        <authorList>
            <person name="Spring S."/>
            <person name="Bunk B."/>
            <person name="Sproer C."/>
        </authorList>
    </citation>
    <scope>NUCLEOTIDE SEQUENCE [LARGE SCALE GENOMIC DNA]</scope>
    <source>
        <strain evidence="1 2">DSM 11263</strain>
    </source>
</reference>
<dbReference type="InterPro" id="IPR047976">
    <property type="entry name" value="Anti_VapB2-like"/>
</dbReference>
<dbReference type="KEGG" id="gtl:EP073_08810"/>